<dbReference type="InterPro" id="IPR025238">
    <property type="entry name" value="DUF4184"/>
</dbReference>
<name>A0ABZ0N7E1_9GAMM</name>
<keyword evidence="1" id="KW-0472">Membrane</keyword>
<feature type="transmembrane region" description="Helical" evidence="1">
    <location>
        <begin position="187"/>
        <end position="205"/>
    </location>
</feature>
<dbReference type="Pfam" id="PF13803">
    <property type="entry name" value="DUF4184"/>
    <property type="match status" value="1"/>
</dbReference>
<reference evidence="2 3" key="1">
    <citation type="submission" date="2023-09" db="EMBL/GenBank/DDBJ databases">
        <title>Genomic Revisitation and Reclassification of the Genus Providencia.</title>
        <authorList>
            <person name="Dong X."/>
        </authorList>
    </citation>
    <scope>NUCLEOTIDE SEQUENCE [LARGE SCALE GENOMIC DNA]</scope>
    <source>
        <strain evidence="2 3">D4759</strain>
    </source>
</reference>
<organism evidence="2 3">
    <name type="scientific">Providencia zhijiangensis</name>
    <dbReference type="NCBI Taxonomy" id="3053982"/>
    <lineage>
        <taxon>Bacteria</taxon>
        <taxon>Pseudomonadati</taxon>
        <taxon>Pseudomonadota</taxon>
        <taxon>Gammaproteobacteria</taxon>
        <taxon>Enterobacterales</taxon>
        <taxon>Morganellaceae</taxon>
        <taxon>Providencia</taxon>
    </lineage>
</organism>
<proteinExistence type="predicted"/>
<feature type="transmembrane region" description="Helical" evidence="1">
    <location>
        <begin position="217"/>
        <end position="239"/>
    </location>
</feature>
<accession>A0ABZ0N7E1</accession>
<gene>
    <name evidence="2" type="ORF">QS795_008460</name>
</gene>
<dbReference type="EMBL" id="CP135990">
    <property type="protein sequence ID" value="WPA93778.1"/>
    <property type="molecule type" value="Genomic_DNA"/>
</dbReference>
<keyword evidence="1" id="KW-1133">Transmembrane helix</keyword>
<evidence type="ECO:0000313" key="3">
    <source>
        <dbReference type="Proteomes" id="UP001302443"/>
    </source>
</evidence>
<sequence length="249" mass="28629">MPWTFSHPAVVFPIKHSFLGKWLSLPAMILGSLSPDLLYSFGLYRLASETHHIVGWLSIGLPLCFIIYVIILKLALPLSTVIPFVIKKTQGWSILSICILAISFFIGALTHIVWDSFTHDTGTMVRSWSFLQFNLSMSDKQEIAIYKILQHSGSLLGLLYLSYQYWRYYRKQTKVQQNIDNQKLKKIIGIGTASLLFALPIAYYLTPKLPNFHFNRFVYLELTMAVPFFFGGLVIYGMWVNFHQYGKQS</sequence>
<evidence type="ECO:0000313" key="2">
    <source>
        <dbReference type="EMBL" id="WPA93778.1"/>
    </source>
</evidence>
<dbReference type="RefSeq" id="WP_286270754.1">
    <property type="nucleotide sequence ID" value="NZ_CP135990.1"/>
</dbReference>
<dbReference type="Proteomes" id="UP001302443">
    <property type="component" value="Chromosome"/>
</dbReference>
<feature type="transmembrane region" description="Helical" evidence="1">
    <location>
        <begin position="53"/>
        <end position="71"/>
    </location>
</feature>
<evidence type="ECO:0000256" key="1">
    <source>
        <dbReference type="SAM" id="Phobius"/>
    </source>
</evidence>
<keyword evidence="1" id="KW-0812">Transmembrane</keyword>
<keyword evidence="3" id="KW-1185">Reference proteome</keyword>
<feature type="transmembrane region" description="Helical" evidence="1">
    <location>
        <begin position="92"/>
        <end position="114"/>
    </location>
</feature>
<feature type="transmembrane region" description="Helical" evidence="1">
    <location>
        <begin position="143"/>
        <end position="166"/>
    </location>
</feature>
<protein>
    <submittedName>
        <fullName evidence="2">DUF4184 family protein</fullName>
    </submittedName>
</protein>